<keyword evidence="3" id="KW-1185">Reference proteome</keyword>
<proteinExistence type="predicted"/>
<comment type="caution">
    <text evidence="2">The sequence shown here is derived from an EMBL/GenBank/DDBJ whole genome shotgun (WGS) entry which is preliminary data.</text>
</comment>
<dbReference type="SUPFAM" id="SSF56672">
    <property type="entry name" value="DNA/RNA polymerases"/>
    <property type="match status" value="1"/>
</dbReference>
<sequence length="96" mass="11278">EKGEIEKHKARLVAKGYSQKHGIDYNEVFAPVARWDTIRTILALAAKENWKVFQLDVKSAFLHGELVEDIYVEQPLGYQKDDSYIQRVYEERICYD</sequence>
<feature type="non-terminal residue" evidence="2">
    <location>
        <position position="1"/>
    </location>
</feature>
<accession>A0A392PB32</accession>
<name>A0A392PB32_9FABA</name>
<dbReference type="InterPro" id="IPR013103">
    <property type="entry name" value="RVT_2"/>
</dbReference>
<feature type="domain" description="Reverse transcriptase Ty1/copia-type" evidence="1">
    <location>
        <begin position="6"/>
        <end position="83"/>
    </location>
</feature>
<dbReference type="Proteomes" id="UP000265520">
    <property type="component" value="Unassembled WGS sequence"/>
</dbReference>
<dbReference type="AlphaFoldDB" id="A0A392PB32"/>
<reference evidence="2 3" key="1">
    <citation type="journal article" date="2018" name="Front. Plant Sci.">
        <title>Red Clover (Trifolium pratense) and Zigzag Clover (T. medium) - A Picture of Genomic Similarities and Differences.</title>
        <authorList>
            <person name="Dluhosova J."/>
            <person name="Istvanek J."/>
            <person name="Nedelnik J."/>
            <person name="Repkova J."/>
        </authorList>
    </citation>
    <scope>NUCLEOTIDE SEQUENCE [LARGE SCALE GENOMIC DNA]</scope>
    <source>
        <strain evidence="3">cv. 10/8</strain>
        <tissue evidence="2">Leaf</tissue>
    </source>
</reference>
<protein>
    <submittedName>
        <fullName evidence="2">Copia-type polyprotein</fullName>
    </submittedName>
</protein>
<evidence type="ECO:0000259" key="1">
    <source>
        <dbReference type="Pfam" id="PF07727"/>
    </source>
</evidence>
<organism evidence="2 3">
    <name type="scientific">Trifolium medium</name>
    <dbReference type="NCBI Taxonomy" id="97028"/>
    <lineage>
        <taxon>Eukaryota</taxon>
        <taxon>Viridiplantae</taxon>
        <taxon>Streptophyta</taxon>
        <taxon>Embryophyta</taxon>
        <taxon>Tracheophyta</taxon>
        <taxon>Spermatophyta</taxon>
        <taxon>Magnoliopsida</taxon>
        <taxon>eudicotyledons</taxon>
        <taxon>Gunneridae</taxon>
        <taxon>Pentapetalae</taxon>
        <taxon>rosids</taxon>
        <taxon>fabids</taxon>
        <taxon>Fabales</taxon>
        <taxon>Fabaceae</taxon>
        <taxon>Papilionoideae</taxon>
        <taxon>50 kb inversion clade</taxon>
        <taxon>NPAAA clade</taxon>
        <taxon>Hologalegina</taxon>
        <taxon>IRL clade</taxon>
        <taxon>Trifolieae</taxon>
        <taxon>Trifolium</taxon>
    </lineage>
</organism>
<dbReference type="EMBL" id="LXQA010072184">
    <property type="protein sequence ID" value="MCI09313.1"/>
    <property type="molecule type" value="Genomic_DNA"/>
</dbReference>
<dbReference type="InterPro" id="IPR043502">
    <property type="entry name" value="DNA/RNA_pol_sf"/>
</dbReference>
<evidence type="ECO:0000313" key="3">
    <source>
        <dbReference type="Proteomes" id="UP000265520"/>
    </source>
</evidence>
<dbReference type="Pfam" id="PF07727">
    <property type="entry name" value="RVT_2"/>
    <property type="match status" value="1"/>
</dbReference>
<evidence type="ECO:0000313" key="2">
    <source>
        <dbReference type="EMBL" id="MCI09313.1"/>
    </source>
</evidence>